<sequence length="140" mass="15972">MDSGIEHVSNLMGKYLLSGWDDENDELQQLKIQRDQSQRASHLIDESEYYSLTTLQVDSSSAMNDTINEKKHQIDVKEIESTIQQLGKKVQFSYNNTNNITLEQNDKHQQDVIVSDIKNICNTIESCAQALEAIKSLEHS</sequence>
<dbReference type="VEuPathDB" id="FungiDB:RhiirA1_468221"/>
<gene>
    <name evidence="1" type="ORF">RhiirA4_540152</name>
</gene>
<protein>
    <submittedName>
        <fullName evidence="1">Uncharacterized protein</fullName>
    </submittedName>
</protein>
<evidence type="ECO:0000313" key="2">
    <source>
        <dbReference type="Proteomes" id="UP000234323"/>
    </source>
</evidence>
<name>A0A2I1G649_9GLOM</name>
<dbReference type="VEuPathDB" id="FungiDB:RhiirA1_506540"/>
<proteinExistence type="predicted"/>
<dbReference type="Proteomes" id="UP000234323">
    <property type="component" value="Unassembled WGS sequence"/>
</dbReference>
<dbReference type="EMBL" id="LLXI01000183">
    <property type="protein sequence ID" value="PKY42119.1"/>
    <property type="molecule type" value="Genomic_DNA"/>
</dbReference>
<accession>A0A2I1G649</accession>
<evidence type="ECO:0000313" key="1">
    <source>
        <dbReference type="EMBL" id="PKY42119.1"/>
    </source>
</evidence>
<reference evidence="1 2" key="1">
    <citation type="submission" date="2015-10" db="EMBL/GenBank/DDBJ databases">
        <title>Genome analyses suggest a sexual origin of heterokaryosis in a supposedly ancient asexual fungus.</title>
        <authorList>
            <person name="Ropars J."/>
            <person name="Sedzielewska K."/>
            <person name="Noel J."/>
            <person name="Charron P."/>
            <person name="Farinelli L."/>
            <person name="Marton T."/>
            <person name="Kruger M."/>
            <person name="Pelin A."/>
            <person name="Brachmann A."/>
            <person name="Corradi N."/>
        </authorList>
    </citation>
    <scope>NUCLEOTIDE SEQUENCE [LARGE SCALE GENOMIC DNA]</scope>
    <source>
        <strain evidence="1 2">A4</strain>
    </source>
</reference>
<dbReference type="VEuPathDB" id="FungiDB:FUN_000497"/>
<dbReference type="VEuPathDB" id="FungiDB:RhiirFUN_017892"/>
<comment type="caution">
    <text evidence="1">The sequence shown here is derived from an EMBL/GenBank/DDBJ whole genome shotgun (WGS) entry which is preliminary data.</text>
</comment>
<dbReference type="AlphaFoldDB" id="A0A2I1G649"/>
<organism evidence="1 2">
    <name type="scientific">Rhizophagus irregularis</name>
    <dbReference type="NCBI Taxonomy" id="588596"/>
    <lineage>
        <taxon>Eukaryota</taxon>
        <taxon>Fungi</taxon>
        <taxon>Fungi incertae sedis</taxon>
        <taxon>Mucoromycota</taxon>
        <taxon>Glomeromycotina</taxon>
        <taxon>Glomeromycetes</taxon>
        <taxon>Glomerales</taxon>
        <taxon>Glomeraceae</taxon>
        <taxon>Rhizophagus</taxon>
    </lineage>
</organism>
<keyword evidence="2" id="KW-1185">Reference proteome</keyword>